<sequence length="343" mass="38541">MWLSDEQAGTPAATCLALYKEPPAVESGTGDGMELREAAALRQQRRIKQAIQFLHKDSADLLPLDGLKKLGTSKEGQPHNILQRRLLEANLSRNRLNTRTSKAPSKNIVQSHGVNSESQEMESDLIQVVGQCSGREVVVTIDTGCTLNLISSVSVEKLGFKEKTINDKSEDELGPLQRNLLATGQIVLSLVIGQTKMDLLFSVVEIDRMFISLGMKTLRSLKCVIDIEKQMLVLGKSVREQIHFAGRHENEGWNYLLYHTSTSLILYCAYTQVIFVCALFSIWLSHFCFTFQSLWNRRNLHIQFPCRKKLCFGNTAKLKFRSSPQSFTAPSLHILCILLQSSE</sequence>
<reference evidence="2 3" key="1">
    <citation type="submission" date="2020-10" db="EMBL/GenBank/DDBJ databases">
        <title>Pygocentrus nattereri (red-bellied piranha) genome, fPygNat1, primary haplotype.</title>
        <authorList>
            <person name="Myers G."/>
            <person name="Meyer A."/>
            <person name="Karagic N."/>
            <person name="Pippel M."/>
            <person name="Winkler S."/>
            <person name="Tracey A."/>
            <person name="Wood J."/>
            <person name="Formenti G."/>
            <person name="Howe K."/>
            <person name="Fedrigo O."/>
            <person name="Jarvis E.D."/>
        </authorList>
    </citation>
    <scope>NUCLEOTIDE SEQUENCE [LARGE SCALE GENOMIC DNA]</scope>
</reference>
<proteinExistence type="predicted"/>
<dbReference type="PANTHER" id="PTHR12917:SF16">
    <property type="entry name" value="NUCLEAR RECEPTOR-INTERACTING PROTEIN 3"/>
    <property type="match status" value="1"/>
</dbReference>
<evidence type="ECO:0000313" key="2">
    <source>
        <dbReference type="Ensembl" id="ENSPNAP00000011753.1"/>
    </source>
</evidence>
<dbReference type="STRING" id="42514.ENSPNAP00000011753"/>
<evidence type="ECO:0000256" key="1">
    <source>
        <dbReference type="SAM" id="Phobius"/>
    </source>
</evidence>
<keyword evidence="1" id="KW-1133">Transmembrane helix</keyword>
<protein>
    <recommendedName>
        <fullName evidence="4">Aspartic peptidase DDI1-type domain-containing protein</fullName>
    </recommendedName>
</protein>
<dbReference type="InterPro" id="IPR021109">
    <property type="entry name" value="Peptidase_aspartic_dom_sf"/>
</dbReference>
<evidence type="ECO:0000313" key="3">
    <source>
        <dbReference type="Proteomes" id="UP001501920"/>
    </source>
</evidence>
<dbReference type="Ensembl" id="ENSPNAT00000018818.2">
    <property type="protein sequence ID" value="ENSPNAP00000011753.1"/>
    <property type="gene ID" value="ENSPNAG00000017436.2"/>
</dbReference>
<accession>A0A3B4CK59</accession>
<keyword evidence="3" id="KW-1185">Reference proteome</keyword>
<feature type="transmembrane region" description="Helical" evidence="1">
    <location>
        <begin position="264"/>
        <end position="289"/>
    </location>
</feature>
<dbReference type="GeneTree" id="ENSGT00950000182999"/>
<keyword evidence="1" id="KW-0812">Transmembrane</keyword>
<name>A0A3B4CK59_PYGNA</name>
<reference evidence="2" key="2">
    <citation type="submission" date="2025-08" db="UniProtKB">
        <authorList>
            <consortium name="Ensembl"/>
        </authorList>
    </citation>
    <scope>IDENTIFICATION</scope>
</reference>
<evidence type="ECO:0008006" key="4">
    <source>
        <dbReference type="Google" id="ProtNLM"/>
    </source>
</evidence>
<dbReference type="Proteomes" id="UP001501920">
    <property type="component" value="Chromosome 7"/>
</dbReference>
<reference evidence="2" key="3">
    <citation type="submission" date="2025-09" db="UniProtKB">
        <authorList>
            <consortium name="Ensembl"/>
        </authorList>
    </citation>
    <scope>IDENTIFICATION</scope>
</reference>
<dbReference type="AlphaFoldDB" id="A0A3B4CK59"/>
<keyword evidence="1" id="KW-0472">Membrane</keyword>
<dbReference type="Gene3D" id="2.40.70.10">
    <property type="entry name" value="Acid Proteases"/>
    <property type="match status" value="1"/>
</dbReference>
<dbReference type="PANTHER" id="PTHR12917">
    <property type="entry name" value="ASPARTYL PROTEASE DDI-RELATED"/>
    <property type="match status" value="1"/>
</dbReference>
<organism evidence="2 3">
    <name type="scientific">Pygocentrus nattereri</name>
    <name type="common">Red-bellied piranha</name>
    <dbReference type="NCBI Taxonomy" id="42514"/>
    <lineage>
        <taxon>Eukaryota</taxon>
        <taxon>Metazoa</taxon>
        <taxon>Chordata</taxon>
        <taxon>Craniata</taxon>
        <taxon>Vertebrata</taxon>
        <taxon>Euteleostomi</taxon>
        <taxon>Actinopterygii</taxon>
        <taxon>Neopterygii</taxon>
        <taxon>Teleostei</taxon>
        <taxon>Ostariophysi</taxon>
        <taxon>Characiformes</taxon>
        <taxon>Characoidei</taxon>
        <taxon>Pygocentrus</taxon>
    </lineage>
</organism>